<reference evidence="1" key="2">
    <citation type="journal article" date="2015" name="Fish Shellfish Immunol.">
        <title>Early steps in the European eel (Anguilla anguilla)-Vibrio vulnificus interaction in the gills: Role of the RtxA13 toxin.</title>
        <authorList>
            <person name="Callol A."/>
            <person name="Pajuelo D."/>
            <person name="Ebbesson L."/>
            <person name="Teles M."/>
            <person name="MacKenzie S."/>
            <person name="Amaro C."/>
        </authorList>
    </citation>
    <scope>NUCLEOTIDE SEQUENCE</scope>
</reference>
<organism evidence="1">
    <name type="scientific">Anguilla anguilla</name>
    <name type="common">European freshwater eel</name>
    <name type="synonym">Muraena anguilla</name>
    <dbReference type="NCBI Taxonomy" id="7936"/>
    <lineage>
        <taxon>Eukaryota</taxon>
        <taxon>Metazoa</taxon>
        <taxon>Chordata</taxon>
        <taxon>Craniata</taxon>
        <taxon>Vertebrata</taxon>
        <taxon>Euteleostomi</taxon>
        <taxon>Actinopterygii</taxon>
        <taxon>Neopterygii</taxon>
        <taxon>Teleostei</taxon>
        <taxon>Anguilliformes</taxon>
        <taxon>Anguillidae</taxon>
        <taxon>Anguilla</taxon>
    </lineage>
</organism>
<accession>A0A0E9THG5</accession>
<reference evidence="1" key="1">
    <citation type="submission" date="2014-11" db="EMBL/GenBank/DDBJ databases">
        <authorList>
            <person name="Amaro Gonzalez C."/>
        </authorList>
    </citation>
    <scope>NUCLEOTIDE SEQUENCE</scope>
</reference>
<protein>
    <submittedName>
        <fullName evidence="1">Uncharacterized protein</fullName>
    </submittedName>
</protein>
<proteinExistence type="predicted"/>
<dbReference type="EMBL" id="GBXM01056404">
    <property type="protein sequence ID" value="JAH52173.1"/>
    <property type="molecule type" value="Transcribed_RNA"/>
</dbReference>
<name>A0A0E9THG5_ANGAN</name>
<evidence type="ECO:0000313" key="1">
    <source>
        <dbReference type="EMBL" id="JAH52173.1"/>
    </source>
</evidence>
<dbReference type="AlphaFoldDB" id="A0A0E9THG5"/>
<sequence>MLYFLAKALCNLVIWRQLVSAFASEK</sequence>